<keyword evidence="2" id="KW-1185">Reference proteome</keyword>
<accession>A0ACC2JRQ1</accession>
<dbReference type="EMBL" id="JAPUUL010000566">
    <property type="protein sequence ID" value="KAJ8130158.1"/>
    <property type="molecule type" value="Genomic_DNA"/>
</dbReference>
<name>A0ACC2JRQ1_9PEZI</name>
<comment type="caution">
    <text evidence="1">The sequence shown here is derived from an EMBL/GenBank/DDBJ whole genome shotgun (WGS) entry which is preliminary data.</text>
</comment>
<organism evidence="1 2">
    <name type="scientific">Lasiodiplodia mahajangana</name>
    <dbReference type="NCBI Taxonomy" id="1108764"/>
    <lineage>
        <taxon>Eukaryota</taxon>
        <taxon>Fungi</taxon>
        <taxon>Dikarya</taxon>
        <taxon>Ascomycota</taxon>
        <taxon>Pezizomycotina</taxon>
        <taxon>Dothideomycetes</taxon>
        <taxon>Dothideomycetes incertae sedis</taxon>
        <taxon>Botryosphaeriales</taxon>
        <taxon>Botryosphaeriaceae</taxon>
        <taxon>Lasiodiplodia</taxon>
    </lineage>
</organism>
<evidence type="ECO:0000313" key="2">
    <source>
        <dbReference type="Proteomes" id="UP001153332"/>
    </source>
</evidence>
<proteinExistence type="predicted"/>
<evidence type="ECO:0000313" key="1">
    <source>
        <dbReference type="EMBL" id="KAJ8130158.1"/>
    </source>
</evidence>
<reference evidence="1" key="1">
    <citation type="submission" date="2022-12" db="EMBL/GenBank/DDBJ databases">
        <title>Genome Sequence of Lasiodiplodia mahajangana.</title>
        <authorList>
            <person name="Buettner E."/>
        </authorList>
    </citation>
    <scope>NUCLEOTIDE SEQUENCE</scope>
    <source>
        <strain evidence="1">VT137</strain>
    </source>
</reference>
<protein>
    <submittedName>
        <fullName evidence="1">Uncharacterized protein</fullName>
    </submittedName>
</protein>
<dbReference type="Proteomes" id="UP001153332">
    <property type="component" value="Unassembled WGS sequence"/>
</dbReference>
<sequence length="457" mass="51169">MASVFGIVVAICTMFLDVFRFWYKKLLRRWNTKSLVDEWLDALRKAEVFEDWEHAALQLDNLKELNLWRNDPSSHSYDWTLINDRLNSILAAREDNDLQSLVDLVRSGLVRNLGNITAPKLYNRSFAGTKYLIEEYIPQVAGAIEDINAESASPQQEYDHVFTLSTQRKLDFLHDARQAFGRTTLVLQGGAIFGLCHVGVVKALFLRGLLPRIITGTATGALIASLVAIHTEDELPGVLKGDGIDLSAFQSHEQQMHKRPRWAPRGSSGLGTLIRRVLRFWNEGYFLDVKVLEECVKANLGDLTFEEAFHRSKRVLNITVATAAQDGIPTLLNYITAPNVLIWTAAVASNASTPSLYGSRQTTVLCKDVNGNIVPWAPGNSFRPWTHASDKDRKSPLARISQLFNVNHFIVSQARPYLIPFLESDMHGPSLVGDASPDEATRYARTFAGQHTQVPCR</sequence>
<gene>
    <name evidence="1" type="ORF">O1611_g3470</name>
</gene>